<protein>
    <recommendedName>
        <fullName evidence="4">Outer membrane protein beta-barrel domain-containing protein</fullName>
    </recommendedName>
</protein>
<dbReference type="Proteomes" id="UP000290261">
    <property type="component" value="Unassembled WGS sequence"/>
</dbReference>
<sequence>MRKAFLLTLGLLVLSFSAMAQQVDRTRFKAGLQAGIPVGDAADISKFSVGLDMAYFWGVSELVDAGLATGFINAFGETNTVTVGNVTVESEFEDFQFVPLAGAFRIYPTYDFNFGADVGYAVGINEGNEGGFYVKPSMGYNITGNTELNVSYINISNDGNFSIVALGVLFLF</sequence>
<evidence type="ECO:0008006" key="4">
    <source>
        <dbReference type="Google" id="ProtNLM"/>
    </source>
</evidence>
<evidence type="ECO:0000256" key="1">
    <source>
        <dbReference type="SAM" id="SignalP"/>
    </source>
</evidence>
<comment type="caution">
    <text evidence="2">The sequence shown here is derived from an EMBL/GenBank/DDBJ whole genome shotgun (WGS) entry which is preliminary data.</text>
</comment>
<dbReference type="AlphaFoldDB" id="A0A444VL98"/>
<proteinExistence type="predicted"/>
<evidence type="ECO:0000313" key="2">
    <source>
        <dbReference type="EMBL" id="RYC51541.1"/>
    </source>
</evidence>
<keyword evidence="1" id="KW-0732">Signal</keyword>
<name>A0A444VL98_9FLAO</name>
<organism evidence="2 3">
    <name type="scientific">Flagellimonas olearia</name>
    <dbReference type="NCBI Taxonomy" id="552546"/>
    <lineage>
        <taxon>Bacteria</taxon>
        <taxon>Pseudomonadati</taxon>
        <taxon>Bacteroidota</taxon>
        <taxon>Flavobacteriia</taxon>
        <taxon>Flavobacteriales</taxon>
        <taxon>Flavobacteriaceae</taxon>
        <taxon>Flagellimonas</taxon>
    </lineage>
</organism>
<reference evidence="2 3" key="1">
    <citation type="submission" date="2014-04" db="EMBL/GenBank/DDBJ databases">
        <title>Whole genome of Muricauda olearia.</title>
        <authorList>
            <person name="Zhang X.-H."/>
            <person name="Tang K."/>
        </authorList>
    </citation>
    <scope>NUCLEOTIDE SEQUENCE [LARGE SCALE GENOMIC DNA]</scope>
    <source>
        <strain evidence="2 3">Th120</strain>
    </source>
</reference>
<evidence type="ECO:0000313" key="3">
    <source>
        <dbReference type="Proteomes" id="UP000290261"/>
    </source>
</evidence>
<feature type="signal peptide" evidence="1">
    <location>
        <begin position="1"/>
        <end position="20"/>
    </location>
</feature>
<gene>
    <name evidence="2" type="ORF">DN53_11935</name>
</gene>
<keyword evidence="3" id="KW-1185">Reference proteome</keyword>
<accession>A0A444VL98</accession>
<dbReference type="RefSeq" id="WP_129654108.1">
    <property type="nucleotide sequence ID" value="NZ_ML142909.1"/>
</dbReference>
<feature type="chain" id="PRO_5019162222" description="Outer membrane protein beta-barrel domain-containing protein" evidence="1">
    <location>
        <begin position="21"/>
        <end position="172"/>
    </location>
</feature>
<dbReference type="EMBL" id="JJMP01000004">
    <property type="protein sequence ID" value="RYC51541.1"/>
    <property type="molecule type" value="Genomic_DNA"/>
</dbReference>